<reference evidence="2" key="1">
    <citation type="submission" date="2022-11" db="EMBL/GenBank/DDBJ databases">
        <title>Minimal conservation of predation-associated metabolite biosynthetic gene clusters underscores biosynthetic potential of Myxococcota including descriptions for ten novel species: Archangium lansinium sp. nov., Myxococcus landrumus sp. nov., Nannocystis bai.</title>
        <authorList>
            <person name="Ahearne A."/>
            <person name="Stevens C."/>
            <person name="Dowd S."/>
        </authorList>
    </citation>
    <scope>NUCLEOTIDE SEQUENCE</scope>
    <source>
        <strain evidence="2">Fl3</strain>
    </source>
</reference>
<name>A0ABY7H862_9BACT</name>
<dbReference type="RefSeq" id="WP_269037797.1">
    <property type="nucleotide sequence ID" value="NZ_CP114040.1"/>
</dbReference>
<dbReference type="Proteomes" id="UP001164459">
    <property type="component" value="Chromosome"/>
</dbReference>
<sequence length="94" mass="10177">MLANKFSAVAAERSSGLELAVEARSLVDRRDVADGAVEATGVVVLELAVPSKRRPTGRAHPWSPHAHVRDMRGSRAPRAILVSGTGRTHRRFRA</sequence>
<proteinExistence type="predicted"/>
<evidence type="ECO:0000256" key="1">
    <source>
        <dbReference type="SAM" id="MobiDB-lite"/>
    </source>
</evidence>
<organism evidence="2 3">
    <name type="scientific">Nannocystis punicea</name>
    <dbReference type="NCBI Taxonomy" id="2995304"/>
    <lineage>
        <taxon>Bacteria</taxon>
        <taxon>Pseudomonadati</taxon>
        <taxon>Myxococcota</taxon>
        <taxon>Polyangia</taxon>
        <taxon>Nannocystales</taxon>
        <taxon>Nannocystaceae</taxon>
        <taxon>Nannocystis</taxon>
    </lineage>
</organism>
<keyword evidence="3" id="KW-1185">Reference proteome</keyword>
<accession>A0ABY7H862</accession>
<feature type="region of interest" description="Disordered" evidence="1">
    <location>
        <begin position="53"/>
        <end position="94"/>
    </location>
</feature>
<evidence type="ECO:0000313" key="3">
    <source>
        <dbReference type="Proteomes" id="UP001164459"/>
    </source>
</evidence>
<gene>
    <name evidence="2" type="ORF">O0S08_04800</name>
</gene>
<dbReference type="EMBL" id="CP114040">
    <property type="protein sequence ID" value="WAS95459.1"/>
    <property type="molecule type" value="Genomic_DNA"/>
</dbReference>
<protein>
    <submittedName>
        <fullName evidence="2">Uncharacterized protein</fullName>
    </submittedName>
</protein>
<evidence type="ECO:0000313" key="2">
    <source>
        <dbReference type="EMBL" id="WAS95459.1"/>
    </source>
</evidence>